<feature type="domain" description="Hemerythrin-like" evidence="1">
    <location>
        <begin position="4"/>
        <end position="122"/>
    </location>
</feature>
<reference evidence="2" key="1">
    <citation type="submission" date="2021-04" db="EMBL/GenBank/DDBJ databases">
        <authorList>
            <person name="Vanwijnsberghe S."/>
        </authorList>
    </citation>
    <scope>NUCLEOTIDE SEQUENCE</scope>
    <source>
        <strain evidence="2">LMG 31841</strain>
    </source>
</reference>
<dbReference type="InterPro" id="IPR012312">
    <property type="entry name" value="Hemerythrin-like"/>
</dbReference>
<accession>A0A9N8S0L6</accession>
<name>A0A9N8S0L6_9BURK</name>
<organism evidence="2 3">
    <name type="scientific">Paraburkholderia saeva</name>
    <dbReference type="NCBI Taxonomy" id="2777537"/>
    <lineage>
        <taxon>Bacteria</taxon>
        <taxon>Pseudomonadati</taxon>
        <taxon>Pseudomonadota</taxon>
        <taxon>Betaproteobacteria</taxon>
        <taxon>Burkholderiales</taxon>
        <taxon>Burkholderiaceae</taxon>
        <taxon>Paraburkholderia</taxon>
    </lineage>
</organism>
<dbReference type="Proteomes" id="UP000789704">
    <property type="component" value="Unassembled WGS sequence"/>
</dbReference>
<gene>
    <name evidence="2" type="ORF">LMG31841_04694</name>
</gene>
<evidence type="ECO:0000313" key="2">
    <source>
        <dbReference type="EMBL" id="CAG4917557.1"/>
    </source>
</evidence>
<dbReference type="Pfam" id="PF01814">
    <property type="entry name" value="Hemerythrin"/>
    <property type="match status" value="1"/>
</dbReference>
<dbReference type="EMBL" id="CAJQZC010000010">
    <property type="protein sequence ID" value="CAG4917557.1"/>
    <property type="molecule type" value="Genomic_DNA"/>
</dbReference>
<comment type="caution">
    <text evidence="2">The sequence shown here is derived from an EMBL/GenBank/DDBJ whole genome shotgun (WGS) entry which is preliminary data.</text>
</comment>
<sequence>MSFTDTLRHDHEAIFKLLDECQKLGISSEEGKKKLVQARALVQAHLKREDTQLYPVMQRHEETRELGAMYSTEMRHITADVNGFFDAYANGGSGLDYARHLGRTISQLRQRMTREEIRLYPAFANYCE</sequence>
<protein>
    <recommendedName>
        <fullName evidence="1">Hemerythrin-like domain-containing protein</fullName>
    </recommendedName>
</protein>
<proteinExistence type="predicted"/>
<dbReference type="RefSeq" id="WP_228882170.1">
    <property type="nucleotide sequence ID" value="NZ_CAJQYX010000001.1"/>
</dbReference>
<evidence type="ECO:0000313" key="3">
    <source>
        <dbReference type="Proteomes" id="UP000789704"/>
    </source>
</evidence>
<dbReference type="AlphaFoldDB" id="A0A9N8S0L6"/>
<dbReference type="Gene3D" id="1.20.120.520">
    <property type="entry name" value="nmb1532 protein domain like"/>
    <property type="match status" value="1"/>
</dbReference>
<evidence type="ECO:0000259" key="1">
    <source>
        <dbReference type="Pfam" id="PF01814"/>
    </source>
</evidence>
<keyword evidence="3" id="KW-1185">Reference proteome</keyword>